<proteinExistence type="predicted"/>
<gene>
    <name evidence="6" type="ORF">G6048_27995</name>
</gene>
<sequence>MDHTTSRLRHAPVQAVDRALHLLDLLAAAGGTSTISGLATSAGLSLPTTHRLLHSLVERGYVRQDTDRRYALAPRLIRLGEAATQRIGIHSRPHLQHVARTTGATASLALLAGDTVTQTHEVLPDRPVRTSAGAGHEIDPHCAAAGKVLLAQLPTQRVQQILERGPLPKRTPFTRTGPAALLKHLVAVRKTGYAVDDQESEIGIRGLAVPIPGTPSPTALAIYGPSTGIPLPNARDGEPDLISVLRQAAAHISRSATTPST</sequence>
<dbReference type="SUPFAM" id="SSF55781">
    <property type="entry name" value="GAF domain-like"/>
    <property type="match status" value="1"/>
</dbReference>
<dbReference type="InterPro" id="IPR036388">
    <property type="entry name" value="WH-like_DNA-bd_sf"/>
</dbReference>
<dbReference type="PROSITE" id="PS51078">
    <property type="entry name" value="ICLR_ED"/>
    <property type="match status" value="1"/>
</dbReference>
<evidence type="ECO:0000256" key="1">
    <source>
        <dbReference type="ARBA" id="ARBA00023015"/>
    </source>
</evidence>
<dbReference type="PROSITE" id="PS51077">
    <property type="entry name" value="HTH_ICLR"/>
    <property type="match status" value="1"/>
</dbReference>
<dbReference type="Pfam" id="PF01614">
    <property type="entry name" value="IclR_C"/>
    <property type="match status" value="1"/>
</dbReference>
<comment type="caution">
    <text evidence="6">The sequence shown here is derived from an EMBL/GenBank/DDBJ whole genome shotgun (WGS) entry which is preliminary data.</text>
</comment>
<evidence type="ECO:0000259" key="4">
    <source>
        <dbReference type="PROSITE" id="PS51077"/>
    </source>
</evidence>
<feature type="domain" description="HTH iclR-type" evidence="4">
    <location>
        <begin position="13"/>
        <end position="74"/>
    </location>
</feature>
<dbReference type="SMART" id="SM00346">
    <property type="entry name" value="HTH_ICLR"/>
    <property type="match status" value="1"/>
</dbReference>
<dbReference type="InterPro" id="IPR005471">
    <property type="entry name" value="Tscrpt_reg_IclR_N"/>
</dbReference>
<evidence type="ECO:0000313" key="6">
    <source>
        <dbReference type="EMBL" id="NGO45817.1"/>
    </source>
</evidence>
<evidence type="ECO:0000256" key="2">
    <source>
        <dbReference type="ARBA" id="ARBA00023125"/>
    </source>
</evidence>
<evidence type="ECO:0000313" key="7">
    <source>
        <dbReference type="Proteomes" id="UP001518140"/>
    </source>
</evidence>
<dbReference type="EMBL" id="JAAKZX010000104">
    <property type="protein sequence ID" value="NGO45817.1"/>
    <property type="molecule type" value="Genomic_DNA"/>
</dbReference>
<evidence type="ECO:0000259" key="5">
    <source>
        <dbReference type="PROSITE" id="PS51078"/>
    </source>
</evidence>
<dbReference type="InterPro" id="IPR050707">
    <property type="entry name" value="HTH_MetabolicPath_Reg"/>
</dbReference>
<dbReference type="Proteomes" id="UP001518140">
    <property type="component" value="Unassembled WGS sequence"/>
</dbReference>
<keyword evidence="7" id="KW-1185">Reference proteome</keyword>
<dbReference type="InterPro" id="IPR014757">
    <property type="entry name" value="Tscrpt_reg_IclR_C"/>
</dbReference>
<dbReference type="InterPro" id="IPR036390">
    <property type="entry name" value="WH_DNA-bd_sf"/>
</dbReference>
<dbReference type="PANTHER" id="PTHR30136">
    <property type="entry name" value="HELIX-TURN-HELIX TRANSCRIPTIONAL REGULATOR, ICLR FAMILY"/>
    <property type="match status" value="1"/>
</dbReference>
<evidence type="ECO:0000256" key="3">
    <source>
        <dbReference type="ARBA" id="ARBA00023163"/>
    </source>
</evidence>
<protein>
    <submittedName>
        <fullName evidence="6">IclR family transcriptional regulator</fullName>
    </submittedName>
</protein>
<dbReference type="SUPFAM" id="SSF46785">
    <property type="entry name" value="Winged helix' DNA-binding domain"/>
    <property type="match status" value="1"/>
</dbReference>
<dbReference type="PANTHER" id="PTHR30136:SF24">
    <property type="entry name" value="HTH-TYPE TRANSCRIPTIONAL REPRESSOR ALLR"/>
    <property type="match status" value="1"/>
</dbReference>
<dbReference type="Pfam" id="PF09339">
    <property type="entry name" value="HTH_IclR"/>
    <property type="match status" value="1"/>
</dbReference>
<keyword evidence="1" id="KW-0805">Transcription regulation</keyword>
<reference evidence="6 7" key="1">
    <citation type="submission" date="2020-02" db="EMBL/GenBank/DDBJ databases">
        <title>Whole-genome analyses of novel actinobacteria.</title>
        <authorList>
            <person name="Sahin N."/>
            <person name="Tokatli A."/>
        </authorList>
    </citation>
    <scope>NUCLEOTIDE SEQUENCE [LARGE SCALE GENOMIC DNA]</scope>
    <source>
        <strain evidence="6 7">YC419</strain>
    </source>
</reference>
<feature type="domain" description="IclR-ED" evidence="5">
    <location>
        <begin position="75"/>
        <end position="258"/>
    </location>
</feature>
<dbReference type="Gene3D" id="1.10.10.10">
    <property type="entry name" value="Winged helix-like DNA-binding domain superfamily/Winged helix DNA-binding domain"/>
    <property type="match status" value="1"/>
</dbReference>
<dbReference type="Gene3D" id="3.30.450.40">
    <property type="match status" value="1"/>
</dbReference>
<accession>A0ABX0DWL4</accession>
<keyword evidence="2" id="KW-0238">DNA-binding</keyword>
<name>A0ABX0DWL4_9ACTN</name>
<dbReference type="InterPro" id="IPR029016">
    <property type="entry name" value="GAF-like_dom_sf"/>
</dbReference>
<keyword evidence="3" id="KW-0804">Transcription</keyword>
<organism evidence="6 7">
    <name type="scientific">Streptomyces ureilyticus</name>
    <dbReference type="NCBI Taxonomy" id="1775131"/>
    <lineage>
        <taxon>Bacteria</taxon>
        <taxon>Bacillati</taxon>
        <taxon>Actinomycetota</taxon>
        <taxon>Actinomycetes</taxon>
        <taxon>Kitasatosporales</taxon>
        <taxon>Streptomycetaceae</taxon>
        <taxon>Streptomyces</taxon>
    </lineage>
</organism>